<proteinExistence type="predicted"/>
<feature type="chain" id="PRO_5044503472" evidence="1">
    <location>
        <begin position="23"/>
        <end position="289"/>
    </location>
</feature>
<organism evidence="2 3">
    <name type="scientific">Murimonas intestini</name>
    <dbReference type="NCBI Taxonomy" id="1337051"/>
    <lineage>
        <taxon>Bacteria</taxon>
        <taxon>Bacillati</taxon>
        <taxon>Bacillota</taxon>
        <taxon>Clostridia</taxon>
        <taxon>Lachnospirales</taxon>
        <taxon>Lachnospiraceae</taxon>
        <taxon>Murimonas</taxon>
    </lineage>
</organism>
<evidence type="ECO:0000313" key="3">
    <source>
        <dbReference type="Proteomes" id="UP000245412"/>
    </source>
</evidence>
<reference evidence="2 3" key="1">
    <citation type="submission" date="2018-05" db="EMBL/GenBank/DDBJ databases">
        <authorList>
            <person name="Goeker M."/>
            <person name="Huntemann M."/>
            <person name="Clum A."/>
            <person name="Pillay M."/>
            <person name="Palaniappan K."/>
            <person name="Varghese N."/>
            <person name="Mikhailova N."/>
            <person name="Stamatis D."/>
            <person name="Reddy T."/>
            <person name="Daum C."/>
            <person name="Shapiro N."/>
            <person name="Ivanova N."/>
            <person name="Kyrpides N."/>
            <person name="Woyke T."/>
        </authorList>
    </citation>
    <scope>NUCLEOTIDE SEQUENCE [LARGE SCALE GENOMIC DNA]</scope>
    <source>
        <strain evidence="2 3">DSM 26524</strain>
    </source>
</reference>
<accession>A0AB73T9W5</accession>
<dbReference type="RefSeq" id="WP_257497399.1">
    <property type="nucleotide sequence ID" value="NZ_JANKBI010000001.1"/>
</dbReference>
<evidence type="ECO:0000256" key="1">
    <source>
        <dbReference type="SAM" id="SignalP"/>
    </source>
</evidence>
<dbReference type="Proteomes" id="UP000245412">
    <property type="component" value="Unassembled WGS sequence"/>
</dbReference>
<dbReference type="EMBL" id="QGGY01000001">
    <property type="protein sequence ID" value="PWJ78950.1"/>
    <property type="molecule type" value="Genomic_DNA"/>
</dbReference>
<evidence type="ECO:0000313" key="2">
    <source>
        <dbReference type="EMBL" id="PWJ78950.1"/>
    </source>
</evidence>
<dbReference type="PROSITE" id="PS51257">
    <property type="entry name" value="PROKAR_LIPOPROTEIN"/>
    <property type="match status" value="1"/>
</dbReference>
<gene>
    <name evidence="2" type="ORF">C7383_101326</name>
</gene>
<feature type="signal peptide" evidence="1">
    <location>
        <begin position="1"/>
        <end position="22"/>
    </location>
</feature>
<comment type="caution">
    <text evidence="2">The sequence shown here is derived from an EMBL/GenBank/DDBJ whole genome shotgun (WGS) entry which is preliminary data.</text>
</comment>
<name>A0AB73T9W5_9FIRM</name>
<keyword evidence="3" id="KW-1185">Reference proteome</keyword>
<keyword evidence="1" id="KW-0732">Signal</keyword>
<sequence>MNRKKICIICVQCLLLSIASFLSGCTNQWEEFDSILFSWKKDVFEDKRENLFKTMDRQGLSVLYQAFPSEPDMDILQIFLEDAGNHGIGVYYLSGDPQWSLDESGQNQIRKIEAAAEINKCLTREAALKGIVFDIEPYLLDEWKDNKTEIMDSFVSGMKAAYTEAGKHGLKVILCIPYYYDSSGLEKQLETMISSCCDGVAVMNYYRGKEIEHISTEAEMAEKYGKELVNIYEMQPPGEHGLVEMNTYFNEGIEKMKENFRELRNKYRKQPVSMALHDYEALREAMEIE</sequence>
<protein>
    <submittedName>
        <fullName evidence="2">Uncharacterized protein</fullName>
    </submittedName>
</protein>
<dbReference type="AlphaFoldDB" id="A0AB73T9W5"/>